<protein>
    <submittedName>
        <fullName evidence="2">Uncharacterized protein</fullName>
    </submittedName>
</protein>
<proteinExistence type="predicted"/>
<organism evidence="2 3">
    <name type="scientific">Rangifer tarandus platyrhynchus</name>
    <name type="common">Svalbard reindeer</name>
    <dbReference type="NCBI Taxonomy" id="3082113"/>
    <lineage>
        <taxon>Eukaryota</taxon>
        <taxon>Metazoa</taxon>
        <taxon>Chordata</taxon>
        <taxon>Craniata</taxon>
        <taxon>Vertebrata</taxon>
        <taxon>Euteleostomi</taxon>
        <taxon>Mammalia</taxon>
        <taxon>Eutheria</taxon>
        <taxon>Laurasiatheria</taxon>
        <taxon>Artiodactyla</taxon>
        <taxon>Ruminantia</taxon>
        <taxon>Pecora</taxon>
        <taxon>Cervidae</taxon>
        <taxon>Odocoileinae</taxon>
        <taxon>Rangifer</taxon>
    </lineage>
</organism>
<accession>A0ABN8ZTI3</accession>
<gene>
    <name evidence="2" type="ORF">MRATA1EN1_LOCUS25044</name>
</gene>
<dbReference type="Proteomes" id="UP001176941">
    <property type="component" value="Chromosome 5"/>
</dbReference>
<evidence type="ECO:0000256" key="1">
    <source>
        <dbReference type="SAM" id="MobiDB-lite"/>
    </source>
</evidence>
<sequence>MSAGQFPMLRAQLPASGLMEEGQSRSQLCHMQAKLSSAWAPAFQPLAQPEARLHGGKYSLLLQDADVVLEQTLTCYLGHVPSPTSTFSDLNLAGAAAEHQGHTAAHPSQPPLQE</sequence>
<feature type="region of interest" description="Disordered" evidence="1">
    <location>
        <begin position="91"/>
        <end position="114"/>
    </location>
</feature>
<evidence type="ECO:0000313" key="3">
    <source>
        <dbReference type="Proteomes" id="UP001176941"/>
    </source>
</evidence>
<name>A0ABN8ZTI3_RANTA</name>
<keyword evidence="3" id="KW-1185">Reference proteome</keyword>
<reference evidence="2" key="1">
    <citation type="submission" date="2023-04" db="EMBL/GenBank/DDBJ databases">
        <authorList>
            <consortium name="ELIXIR-Norway"/>
        </authorList>
    </citation>
    <scope>NUCLEOTIDE SEQUENCE [LARGE SCALE GENOMIC DNA]</scope>
</reference>
<dbReference type="EMBL" id="OX459941">
    <property type="protein sequence ID" value="CAI9176082.1"/>
    <property type="molecule type" value="Genomic_DNA"/>
</dbReference>
<evidence type="ECO:0000313" key="2">
    <source>
        <dbReference type="EMBL" id="CAI9176082.1"/>
    </source>
</evidence>